<dbReference type="Pfam" id="PF12685">
    <property type="entry name" value="SpoIIIAH"/>
    <property type="match status" value="1"/>
</dbReference>
<keyword evidence="1" id="KW-0472">Membrane</keyword>
<keyword evidence="1" id="KW-1133">Transmembrane helix</keyword>
<feature type="transmembrane region" description="Helical" evidence="1">
    <location>
        <begin position="7"/>
        <end position="25"/>
    </location>
</feature>
<sequence length="49" mass="5682">MLKKQTVWLLTMLSLMIVLSVYYVMSPNNDDLAYVNDGKKKYGRNIQGK</sequence>
<accession>A0ABU5CAX5</accession>
<reference evidence="2 3" key="1">
    <citation type="submission" date="2023-10" db="EMBL/GenBank/DDBJ databases">
        <title>Virgibacillus halophilus 5B73C genome.</title>
        <authorList>
            <person name="Miliotis G."/>
            <person name="Sengupta P."/>
            <person name="Hameed A."/>
            <person name="Chuvochina M."/>
            <person name="Mcdonagh F."/>
            <person name="Simpson A.C."/>
            <person name="Singh N.K."/>
            <person name="Rekha P.D."/>
            <person name="Raman K."/>
            <person name="Hugenholtz P."/>
            <person name="Venkateswaran K."/>
        </authorList>
    </citation>
    <scope>NUCLEOTIDE SEQUENCE [LARGE SCALE GENOMIC DNA]</scope>
    <source>
        <strain evidence="2 3">5B73C</strain>
    </source>
</reference>
<name>A0ABU5CAX5_9BACI</name>
<dbReference type="EMBL" id="JAWDIP010000004">
    <property type="protein sequence ID" value="MDY0396479.1"/>
    <property type="molecule type" value="Genomic_DNA"/>
</dbReference>
<dbReference type="InterPro" id="IPR024232">
    <property type="entry name" value="SpoIIIAH"/>
</dbReference>
<organism evidence="2 3">
    <name type="scientific">Tigheibacillus halophilus</name>
    <dbReference type="NCBI Taxonomy" id="361280"/>
    <lineage>
        <taxon>Bacteria</taxon>
        <taxon>Bacillati</taxon>
        <taxon>Bacillota</taxon>
        <taxon>Bacilli</taxon>
        <taxon>Bacillales</taxon>
        <taxon>Bacillaceae</taxon>
        <taxon>Tigheibacillus</taxon>
    </lineage>
</organism>
<dbReference type="Proteomes" id="UP001281447">
    <property type="component" value="Unassembled WGS sequence"/>
</dbReference>
<comment type="caution">
    <text evidence="2">The sequence shown here is derived from an EMBL/GenBank/DDBJ whole genome shotgun (WGS) entry which is preliminary data.</text>
</comment>
<evidence type="ECO:0000256" key="1">
    <source>
        <dbReference type="SAM" id="Phobius"/>
    </source>
</evidence>
<evidence type="ECO:0000313" key="3">
    <source>
        <dbReference type="Proteomes" id="UP001281447"/>
    </source>
</evidence>
<gene>
    <name evidence="2" type="ORF">RWE15_21865</name>
</gene>
<keyword evidence="1" id="KW-0812">Transmembrane</keyword>
<keyword evidence="3" id="KW-1185">Reference proteome</keyword>
<proteinExistence type="predicted"/>
<protein>
    <submittedName>
        <fullName evidence="2">Uncharacterized protein</fullName>
    </submittedName>
</protein>
<evidence type="ECO:0000313" key="2">
    <source>
        <dbReference type="EMBL" id="MDY0396479.1"/>
    </source>
</evidence>